<protein>
    <recommendedName>
        <fullName evidence="4">DUF3810 domain-containing protein</fullName>
    </recommendedName>
</protein>
<name>A0A1N6J7Y3_9FLAO</name>
<feature type="transmembrane region" description="Helical" evidence="1">
    <location>
        <begin position="48"/>
        <end position="79"/>
    </location>
</feature>
<dbReference type="OrthoDB" id="1048788at2"/>
<keyword evidence="1" id="KW-0812">Transmembrane</keyword>
<keyword evidence="1" id="KW-0472">Membrane</keyword>
<evidence type="ECO:0000313" key="2">
    <source>
        <dbReference type="EMBL" id="SIO40259.1"/>
    </source>
</evidence>
<gene>
    <name evidence="2" type="ORF">SAMN05444409_3383</name>
</gene>
<evidence type="ECO:0000313" key="3">
    <source>
        <dbReference type="Proteomes" id="UP000185207"/>
    </source>
</evidence>
<dbReference type="AlphaFoldDB" id="A0A1N6J7Y3"/>
<dbReference type="EMBL" id="FSRK01000002">
    <property type="protein sequence ID" value="SIO40259.1"/>
    <property type="molecule type" value="Genomic_DNA"/>
</dbReference>
<keyword evidence="3" id="KW-1185">Reference proteome</keyword>
<feature type="transmembrane region" description="Helical" evidence="1">
    <location>
        <begin position="91"/>
        <end position="111"/>
    </location>
</feature>
<organism evidence="2 3">
    <name type="scientific">Epilithonimonas zeae</name>
    <dbReference type="NCBI Taxonomy" id="1416779"/>
    <lineage>
        <taxon>Bacteria</taxon>
        <taxon>Pseudomonadati</taxon>
        <taxon>Bacteroidota</taxon>
        <taxon>Flavobacteriia</taxon>
        <taxon>Flavobacteriales</taxon>
        <taxon>Weeksellaceae</taxon>
        <taxon>Chryseobacterium group</taxon>
        <taxon>Epilithonimonas</taxon>
    </lineage>
</organism>
<keyword evidence="1" id="KW-1133">Transmembrane helix</keyword>
<proteinExistence type="predicted"/>
<evidence type="ECO:0000256" key="1">
    <source>
        <dbReference type="SAM" id="Phobius"/>
    </source>
</evidence>
<evidence type="ECO:0008006" key="4">
    <source>
        <dbReference type="Google" id="ProtNLM"/>
    </source>
</evidence>
<feature type="transmembrane region" description="Helical" evidence="1">
    <location>
        <begin position="12"/>
        <end position="28"/>
    </location>
</feature>
<dbReference type="Proteomes" id="UP000185207">
    <property type="component" value="Unassembled WGS sequence"/>
</dbReference>
<reference evidence="3" key="1">
    <citation type="submission" date="2016-11" db="EMBL/GenBank/DDBJ databases">
        <authorList>
            <person name="Varghese N."/>
            <person name="Submissions S."/>
        </authorList>
    </citation>
    <scope>NUCLEOTIDE SEQUENCE [LARGE SCALE GENOMIC DNA]</scope>
    <source>
        <strain evidence="3">DSM 27623</strain>
    </source>
</reference>
<dbReference type="Pfam" id="PF12725">
    <property type="entry name" value="DUF3810"/>
    <property type="match status" value="1"/>
</dbReference>
<dbReference type="InterPro" id="IPR024294">
    <property type="entry name" value="DUF3810"/>
</dbReference>
<dbReference type="RefSeq" id="WP_074236455.1">
    <property type="nucleotide sequence ID" value="NZ_FSRK01000002.1"/>
</dbReference>
<accession>A0A1N6J7Y3</accession>
<dbReference type="STRING" id="1416779.SAMN05444409_3383"/>
<sequence>MDTKKNIFIKNKLWAIILVAQFSLFYILSKFEFATTFFSNLYEWKKDFHVRLFSGFGFSVGDVIYTIVSLALVYSIIKLIRTKKSLTLRKILIFVNVFYFVYQCFWGMLYFQPLIIKKLSNKEMKINDSDLKTLSLKYLELCKQTREKVSEDKNGVFTINDIDKIKYEILEQQKSLPHFINTKETVKILSVKSSLYNSFMNYTGILGYYNPFTAESQFNPNLPATNIPFTLAHEMSHQLGYAREQEASFIAYLCAKNTNNVDLQYSTRLYVLKSLLRALSRNLENKDFVLKMISQYSEKMQRDRKNELEFYEKNEGIISDFFGVTNDLFLKSNQQDGRVTYSYFINLLVMYETKKESY</sequence>